<sequence>MSAYGMICNHEWCSGCHSCEIACQMEHGFPAGQTGIEVVKIGPWPIGDNDKGAWQIDYLAVPTDQCDTCAARRASGKEPTCVKHCQAKCLSFGTIEELGKQMASKRKQTLYAL</sequence>
<dbReference type="InterPro" id="IPR017896">
    <property type="entry name" value="4Fe4S_Fe-S-bd"/>
</dbReference>
<evidence type="ECO:0000313" key="6">
    <source>
        <dbReference type="EMBL" id="MBC2888196.1"/>
    </source>
</evidence>
<keyword evidence="4" id="KW-0411">Iron-sulfur</keyword>
<evidence type="ECO:0000256" key="2">
    <source>
        <dbReference type="ARBA" id="ARBA00022723"/>
    </source>
</evidence>
<protein>
    <submittedName>
        <fullName evidence="6">Oxidoreductase</fullName>
    </submittedName>
</protein>
<evidence type="ECO:0000259" key="5">
    <source>
        <dbReference type="Pfam" id="PF13247"/>
    </source>
</evidence>
<dbReference type="InterPro" id="IPR050954">
    <property type="entry name" value="ET_IronSulfur_Cluster-Binding"/>
</dbReference>
<dbReference type="SUPFAM" id="SSF54862">
    <property type="entry name" value="4Fe-4S ferredoxins"/>
    <property type="match status" value="1"/>
</dbReference>
<keyword evidence="2" id="KW-0479">Metal-binding</keyword>
<proteinExistence type="predicted"/>
<keyword evidence="3" id="KW-0408">Iron</keyword>
<dbReference type="PANTHER" id="PTHR43177:SF3">
    <property type="entry name" value="PROTEIN NRFC HOMOLOG"/>
    <property type="match status" value="1"/>
</dbReference>
<evidence type="ECO:0000256" key="1">
    <source>
        <dbReference type="ARBA" id="ARBA00022485"/>
    </source>
</evidence>
<dbReference type="Proteomes" id="UP000587396">
    <property type="component" value="Unassembled WGS sequence"/>
</dbReference>
<evidence type="ECO:0000256" key="4">
    <source>
        <dbReference type="ARBA" id="ARBA00023014"/>
    </source>
</evidence>
<dbReference type="GO" id="GO:0046872">
    <property type="term" value="F:metal ion binding"/>
    <property type="evidence" value="ECO:0007669"/>
    <property type="project" value="UniProtKB-KW"/>
</dbReference>
<dbReference type="Gene3D" id="3.30.70.20">
    <property type="match status" value="1"/>
</dbReference>
<accession>A0A842JBI4</accession>
<feature type="domain" description="4Fe-4S ferredoxin-type" evidence="5">
    <location>
        <begin position="63"/>
        <end position="94"/>
    </location>
</feature>
<reference evidence="6 7" key="1">
    <citation type="submission" date="2020-08" db="EMBL/GenBank/DDBJ databases">
        <authorList>
            <person name="Liu C."/>
            <person name="Sun Q."/>
        </authorList>
    </citation>
    <scope>NUCLEOTIDE SEQUENCE [LARGE SCALE GENOMIC DNA]</scope>
    <source>
        <strain evidence="6 7">N22</strain>
    </source>
</reference>
<keyword evidence="7" id="KW-1185">Reference proteome</keyword>
<comment type="caution">
    <text evidence="6">The sequence shown here is derived from an EMBL/GenBank/DDBJ whole genome shotgun (WGS) entry which is preliminary data.</text>
</comment>
<evidence type="ECO:0000313" key="7">
    <source>
        <dbReference type="Proteomes" id="UP000587396"/>
    </source>
</evidence>
<organism evidence="6 7">
    <name type="scientific">Gordonibacter massiliensis</name>
    <name type="common">ex Traore et al. 2017</name>
    <dbReference type="NCBI Taxonomy" id="1841863"/>
    <lineage>
        <taxon>Bacteria</taxon>
        <taxon>Bacillati</taxon>
        <taxon>Actinomycetota</taxon>
        <taxon>Coriobacteriia</taxon>
        <taxon>Eggerthellales</taxon>
        <taxon>Eggerthellaceae</taxon>
        <taxon>Gordonibacter</taxon>
    </lineage>
</organism>
<gene>
    <name evidence="6" type="ORF">H7313_02360</name>
</gene>
<dbReference type="PANTHER" id="PTHR43177">
    <property type="entry name" value="PROTEIN NRFC"/>
    <property type="match status" value="1"/>
</dbReference>
<dbReference type="EMBL" id="JACMSE010000001">
    <property type="protein sequence ID" value="MBC2888196.1"/>
    <property type="molecule type" value="Genomic_DNA"/>
</dbReference>
<dbReference type="Pfam" id="PF13247">
    <property type="entry name" value="Fer4_11"/>
    <property type="match status" value="1"/>
</dbReference>
<name>A0A842JBI4_9ACTN</name>
<evidence type="ECO:0000256" key="3">
    <source>
        <dbReference type="ARBA" id="ARBA00023004"/>
    </source>
</evidence>
<dbReference type="GO" id="GO:0051539">
    <property type="term" value="F:4 iron, 4 sulfur cluster binding"/>
    <property type="evidence" value="ECO:0007669"/>
    <property type="project" value="UniProtKB-KW"/>
</dbReference>
<dbReference type="RefSeq" id="WP_185904167.1">
    <property type="nucleotide sequence ID" value="NZ_JACMSE010000001.1"/>
</dbReference>
<dbReference type="AlphaFoldDB" id="A0A842JBI4"/>
<keyword evidence="1" id="KW-0004">4Fe-4S</keyword>